<dbReference type="InterPro" id="IPR001304">
    <property type="entry name" value="C-type_lectin-like"/>
</dbReference>
<dbReference type="AlphaFoldDB" id="A0A0N1IPT5"/>
<dbReference type="InterPro" id="IPR050111">
    <property type="entry name" value="C-type_lectin/snaclec_domain"/>
</dbReference>
<dbReference type="SMART" id="SM00034">
    <property type="entry name" value="CLECT"/>
    <property type="match status" value="2"/>
</dbReference>
<dbReference type="PANTHER" id="PTHR22803">
    <property type="entry name" value="MANNOSE, PHOSPHOLIPASE, LECTIN RECEPTOR RELATED"/>
    <property type="match status" value="1"/>
</dbReference>
<dbReference type="InterPro" id="IPR016187">
    <property type="entry name" value="CTDL_fold"/>
</dbReference>
<keyword evidence="1" id="KW-1015">Disulfide bond</keyword>
<evidence type="ECO:0000313" key="3">
    <source>
        <dbReference type="EMBL" id="KPJ18317.1"/>
    </source>
</evidence>
<accession>A0A0N1IPT5</accession>
<sequence length="490" mass="54204">MINLTPYTFQPATFRLVRLWKNARAISDWLTLSVSSVCCPCCETMSLSGSSCSETSEKSADNQSQLVSSPVIDAGRGTGEPFQPHHVVIDFSPRPEDTDEIQERCIEFLKLVNNSPNLREACSSRAHDMIPEETSLSSSKSKEKIIANGNAQDFPAIHAVKKLSARVASVQYSPSFDMDTRCVIVLFSLLAVLDGKKFRCDYKYFQNTDGWLKLHRVPANWAEARLRCHLEGSKLASPLNTGLKAAMSVLIREASGDMTCGVFTGIHAMFSRGDLYSIEGVPLSKIPHTWASGEPDNYKDQESCIAMLADGSLADVDCRDPLPYICYKTNAKTMVMTSCGTTDNEYVFDARTGSCYKFHSVPRTWSRAYMACSAEGGHLAIINSDTEATVIRELFAKHPGGSMLGNFWKDVAFVGFHDWNEHGEWLTIHGDTLQEAGYAKFSGGEPNNATTGEYCGAVYRSALFDDLWCENKYAFICEKSPDSLLCENDL</sequence>
<dbReference type="PROSITE" id="PS50041">
    <property type="entry name" value="C_TYPE_LECTIN_2"/>
    <property type="match status" value="2"/>
</dbReference>
<feature type="domain" description="C-type lectin" evidence="2">
    <location>
        <begin position="351"/>
        <end position="478"/>
    </location>
</feature>
<dbReference type="InParanoid" id="A0A0N1IPT5"/>
<dbReference type="Gene3D" id="3.10.100.10">
    <property type="entry name" value="Mannose-Binding Protein A, subunit A"/>
    <property type="match status" value="2"/>
</dbReference>
<evidence type="ECO:0000313" key="4">
    <source>
        <dbReference type="Proteomes" id="UP000053240"/>
    </source>
</evidence>
<protein>
    <submittedName>
        <fullName evidence="3">Hemolymph lipopolysaccharide-binding protein</fullName>
    </submittedName>
</protein>
<dbReference type="EMBL" id="KQ460044">
    <property type="protein sequence ID" value="KPJ18317.1"/>
    <property type="molecule type" value="Genomic_DNA"/>
</dbReference>
<dbReference type="InterPro" id="IPR016186">
    <property type="entry name" value="C-type_lectin-like/link_sf"/>
</dbReference>
<reference evidence="3 4" key="1">
    <citation type="journal article" date="2015" name="Nat. Commun.">
        <title>Outbred genome sequencing and CRISPR/Cas9 gene editing in butterflies.</title>
        <authorList>
            <person name="Li X."/>
            <person name="Fan D."/>
            <person name="Zhang W."/>
            <person name="Liu G."/>
            <person name="Zhang L."/>
            <person name="Zhao L."/>
            <person name="Fang X."/>
            <person name="Chen L."/>
            <person name="Dong Y."/>
            <person name="Chen Y."/>
            <person name="Ding Y."/>
            <person name="Zhao R."/>
            <person name="Feng M."/>
            <person name="Zhu Y."/>
            <person name="Feng Y."/>
            <person name="Jiang X."/>
            <person name="Zhu D."/>
            <person name="Xiang H."/>
            <person name="Feng X."/>
            <person name="Li S."/>
            <person name="Wang J."/>
            <person name="Zhang G."/>
            <person name="Kronforst M.R."/>
            <person name="Wang W."/>
        </authorList>
    </citation>
    <scope>NUCLEOTIDE SEQUENCE [LARGE SCALE GENOMIC DNA]</scope>
    <source>
        <strain evidence="3">Ya'a_city_454_Pm</strain>
        <tissue evidence="3">Whole body</tissue>
    </source>
</reference>
<dbReference type="SUPFAM" id="SSF56436">
    <property type="entry name" value="C-type lectin-like"/>
    <property type="match status" value="2"/>
</dbReference>
<dbReference type="CDD" id="cd00037">
    <property type="entry name" value="CLECT"/>
    <property type="match status" value="2"/>
</dbReference>
<organism evidence="3 4">
    <name type="scientific">Papilio machaon</name>
    <name type="common">Old World swallowtail butterfly</name>
    <dbReference type="NCBI Taxonomy" id="76193"/>
    <lineage>
        <taxon>Eukaryota</taxon>
        <taxon>Metazoa</taxon>
        <taxon>Ecdysozoa</taxon>
        <taxon>Arthropoda</taxon>
        <taxon>Hexapoda</taxon>
        <taxon>Insecta</taxon>
        <taxon>Pterygota</taxon>
        <taxon>Neoptera</taxon>
        <taxon>Endopterygota</taxon>
        <taxon>Lepidoptera</taxon>
        <taxon>Glossata</taxon>
        <taxon>Ditrysia</taxon>
        <taxon>Papilionoidea</taxon>
        <taxon>Papilionidae</taxon>
        <taxon>Papilioninae</taxon>
        <taxon>Papilio</taxon>
    </lineage>
</organism>
<keyword evidence="4" id="KW-1185">Reference proteome</keyword>
<dbReference type="Pfam" id="PF00059">
    <property type="entry name" value="Lectin_C"/>
    <property type="match status" value="2"/>
</dbReference>
<dbReference type="PROSITE" id="PS00615">
    <property type="entry name" value="C_TYPE_LECTIN_1"/>
    <property type="match status" value="1"/>
</dbReference>
<dbReference type="Proteomes" id="UP000053240">
    <property type="component" value="Unassembled WGS sequence"/>
</dbReference>
<name>A0A0N1IPT5_PAPMA</name>
<proteinExistence type="predicted"/>
<gene>
    <name evidence="3" type="ORF">RR48_04763</name>
</gene>
<feature type="domain" description="C-type lectin" evidence="2">
    <location>
        <begin position="220"/>
        <end position="327"/>
    </location>
</feature>
<dbReference type="InterPro" id="IPR018378">
    <property type="entry name" value="C-type_lectin_CS"/>
</dbReference>
<evidence type="ECO:0000256" key="1">
    <source>
        <dbReference type="ARBA" id="ARBA00023157"/>
    </source>
</evidence>
<evidence type="ECO:0000259" key="2">
    <source>
        <dbReference type="PROSITE" id="PS50041"/>
    </source>
</evidence>